<organism evidence="1 2">
    <name type="scientific">Dovyalis caffra</name>
    <dbReference type="NCBI Taxonomy" id="77055"/>
    <lineage>
        <taxon>Eukaryota</taxon>
        <taxon>Viridiplantae</taxon>
        <taxon>Streptophyta</taxon>
        <taxon>Embryophyta</taxon>
        <taxon>Tracheophyta</taxon>
        <taxon>Spermatophyta</taxon>
        <taxon>Magnoliopsida</taxon>
        <taxon>eudicotyledons</taxon>
        <taxon>Gunneridae</taxon>
        <taxon>Pentapetalae</taxon>
        <taxon>rosids</taxon>
        <taxon>fabids</taxon>
        <taxon>Malpighiales</taxon>
        <taxon>Salicaceae</taxon>
        <taxon>Flacourtieae</taxon>
        <taxon>Dovyalis</taxon>
    </lineage>
</organism>
<protein>
    <submittedName>
        <fullName evidence="1">Uncharacterized protein</fullName>
    </submittedName>
</protein>
<keyword evidence="2" id="KW-1185">Reference proteome</keyword>
<gene>
    <name evidence="1" type="ORF">DCAF_LOCUS24410</name>
</gene>
<evidence type="ECO:0000313" key="1">
    <source>
        <dbReference type="EMBL" id="CAK7352808.1"/>
    </source>
</evidence>
<dbReference type="Proteomes" id="UP001314170">
    <property type="component" value="Unassembled WGS sequence"/>
</dbReference>
<proteinExistence type="predicted"/>
<name>A0AAV1SLZ1_9ROSI</name>
<comment type="caution">
    <text evidence="1">The sequence shown here is derived from an EMBL/GenBank/DDBJ whole genome shotgun (WGS) entry which is preliminary data.</text>
</comment>
<dbReference type="EMBL" id="CAWUPB010001194">
    <property type="protein sequence ID" value="CAK7352808.1"/>
    <property type="molecule type" value="Genomic_DNA"/>
</dbReference>
<accession>A0AAV1SLZ1</accession>
<sequence>MVGGLDVGWCKKFGLQGWLTYFVTRRFRRELVIPPVIGFHGLRRAYSKARDLSLRLQELCPLGHRWRSIVARGWGGIRLACIGQSLGVLG</sequence>
<evidence type="ECO:0000313" key="2">
    <source>
        <dbReference type="Proteomes" id="UP001314170"/>
    </source>
</evidence>
<dbReference type="AlphaFoldDB" id="A0AAV1SLZ1"/>
<reference evidence="1 2" key="1">
    <citation type="submission" date="2024-01" db="EMBL/GenBank/DDBJ databases">
        <authorList>
            <person name="Waweru B."/>
        </authorList>
    </citation>
    <scope>NUCLEOTIDE SEQUENCE [LARGE SCALE GENOMIC DNA]</scope>
</reference>